<proteinExistence type="predicted"/>
<name>A0AAV2EEU2_9ROSI</name>
<evidence type="ECO:0000313" key="2">
    <source>
        <dbReference type="EMBL" id="CAL1384262.1"/>
    </source>
</evidence>
<sequence length="91" mass="10230">MNQINTSISVSAKFRNPNKKMQQKHTQTGDFAKNPFNPISKFDSELVPSLKSTYLLFIYSRLQTAPGKNLEHKISANAKEAKEGKADPYLS</sequence>
<dbReference type="AlphaFoldDB" id="A0AAV2EEU2"/>
<evidence type="ECO:0000313" key="3">
    <source>
        <dbReference type="Proteomes" id="UP001497516"/>
    </source>
</evidence>
<organism evidence="2 3">
    <name type="scientific">Linum trigynum</name>
    <dbReference type="NCBI Taxonomy" id="586398"/>
    <lineage>
        <taxon>Eukaryota</taxon>
        <taxon>Viridiplantae</taxon>
        <taxon>Streptophyta</taxon>
        <taxon>Embryophyta</taxon>
        <taxon>Tracheophyta</taxon>
        <taxon>Spermatophyta</taxon>
        <taxon>Magnoliopsida</taxon>
        <taxon>eudicotyledons</taxon>
        <taxon>Gunneridae</taxon>
        <taxon>Pentapetalae</taxon>
        <taxon>rosids</taxon>
        <taxon>fabids</taxon>
        <taxon>Malpighiales</taxon>
        <taxon>Linaceae</taxon>
        <taxon>Linum</taxon>
    </lineage>
</organism>
<reference evidence="2 3" key="1">
    <citation type="submission" date="2024-04" db="EMBL/GenBank/DDBJ databases">
        <authorList>
            <person name="Fracassetti M."/>
        </authorList>
    </citation>
    <scope>NUCLEOTIDE SEQUENCE [LARGE SCALE GENOMIC DNA]</scope>
</reference>
<gene>
    <name evidence="2" type="ORF">LTRI10_LOCUS25481</name>
</gene>
<evidence type="ECO:0000256" key="1">
    <source>
        <dbReference type="SAM" id="MobiDB-lite"/>
    </source>
</evidence>
<feature type="region of interest" description="Disordered" evidence="1">
    <location>
        <begin position="1"/>
        <end position="34"/>
    </location>
</feature>
<accession>A0AAV2EEU2</accession>
<dbReference type="Proteomes" id="UP001497516">
    <property type="component" value="Chromosome 4"/>
</dbReference>
<feature type="compositionally biased region" description="Polar residues" evidence="1">
    <location>
        <begin position="1"/>
        <end position="10"/>
    </location>
</feature>
<dbReference type="EMBL" id="OZ034817">
    <property type="protein sequence ID" value="CAL1384262.1"/>
    <property type="molecule type" value="Genomic_DNA"/>
</dbReference>
<keyword evidence="3" id="KW-1185">Reference proteome</keyword>
<protein>
    <submittedName>
        <fullName evidence="2">Uncharacterized protein</fullName>
    </submittedName>
</protein>